<evidence type="ECO:0000313" key="4">
    <source>
        <dbReference type="Proteomes" id="UP000434036"/>
    </source>
</evidence>
<dbReference type="PANTHER" id="PTHR47618:SF1">
    <property type="entry name" value="BIFUNCTIONAL OLIGORIBONUCLEASE AND PAP PHOSPHATASE NRNA"/>
    <property type="match status" value="1"/>
</dbReference>
<dbReference type="Gene3D" id="3.90.1640.10">
    <property type="entry name" value="inorganic pyrophosphatase (n-terminal core)"/>
    <property type="match status" value="1"/>
</dbReference>
<gene>
    <name evidence="3" type="ORF">GSF08_06635</name>
</gene>
<dbReference type="Proteomes" id="UP000434036">
    <property type="component" value="Unassembled WGS sequence"/>
</dbReference>
<reference evidence="3 4" key="2">
    <citation type="submission" date="2020-01" db="EMBL/GenBank/DDBJ databases">
        <title>Clostridiaceae sp. nov. isolated from the gut of human by culturomics.</title>
        <authorList>
            <person name="Chang Y."/>
        </authorList>
    </citation>
    <scope>NUCLEOTIDE SEQUENCE [LARGE SCALE GENOMIC DNA]</scope>
    <source>
        <strain evidence="3 4">DONG20-135</strain>
    </source>
</reference>
<feature type="domain" description="DDH" evidence="1">
    <location>
        <begin position="15"/>
        <end position="150"/>
    </location>
</feature>
<dbReference type="InterPro" id="IPR051319">
    <property type="entry name" value="Oligoribo/pAp-PDE_c-di-AMP_PDE"/>
</dbReference>
<evidence type="ECO:0000259" key="2">
    <source>
        <dbReference type="Pfam" id="PF02272"/>
    </source>
</evidence>
<feature type="domain" description="DHHA1" evidence="2">
    <location>
        <begin position="225"/>
        <end position="314"/>
    </location>
</feature>
<dbReference type="InterPro" id="IPR003156">
    <property type="entry name" value="DHHA1_dom"/>
</dbReference>
<name>A0A6N8UAK7_9FIRM</name>
<dbReference type="Pfam" id="PF02272">
    <property type="entry name" value="DHHA1"/>
    <property type="match status" value="1"/>
</dbReference>
<evidence type="ECO:0000313" key="3">
    <source>
        <dbReference type="EMBL" id="MXQ73609.1"/>
    </source>
</evidence>
<dbReference type="RefSeq" id="WP_160625046.1">
    <property type="nucleotide sequence ID" value="NZ_WUUQ01000002.1"/>
</dbReference>
<dbReference type="InterPro" id="IPR001667">
    <property type="entry name" value="DDH_dom"/>
</dbReference>
<dbReference type="GO" id="GO:0003676">
    <property type="term" value="F:nucleic acid binding"/>
    <property type="evidence" value="ECO:0007669"/>
    <property type="project" value="InterPro"/>
</dbReference>
<comment type="caution">
    <text evidence="3">The sequence shown here is derived from an EMBL/GenBank/DDBJ whole genome shotgun (WGS) entry which is preliminary data.</text>
</comment>
<keyword evidence="4" id="KW-1185">Reference proteome</keyword>
<dbReference type="Gene3D" id="3.10.310.30">
    <property type="match status" value="1"/>
</dbReference>
<protein>
    <submittedName>
        <fullName evidence="3">Bifunctional oligoribonuclease/PAP phosphatase NrnA</fullName>
    </submittedName>
</protein>
<dbReference type="EMBL" id="WUUQ01000002">
    <property type="protein sequence ID" value="MXQ73609.1"/>
    <property type="molecule type" value="Genomic_DNA"/>
</dbReference>
<dbReference type="InterPro" id="IPR038763">
    <property type="entry name" value="DHH_sf"/>
</dbReference>
<evidence type="ECO:0000259" key="1">
    <source>
        <dbReference type="Pfam" id="PF01368"/>
    </source>
</evidence>
<dbReference type="AlphaFoldDB" id="A0A6N8UAK7"/>
<proteinExistence type="predicted"/>
<reference evidence="3 4" key="1">
    <citation type="submission" date="2019-12" db="EMBL/GenBank/DDBJ databases">
        <authorList>
            <person name="Yang R."/>
        </authorList>
    </citation>
    <scope>NUCLEOTIDE SEQUENCE [LARGE SCALE GENOMIC DNA]</scope>
    <source>
        <strain evidence="3 4">DONG20-135</strain>
    </source>
</reference>
<dbReference type="Pfam" id="PF01368">
    <property type="entry name" value="DHH"/>
    <property type="match status" value="1"/>
</dbReference>
<sequence>MSELFFKWIEASEVITIFRHVGADSDALGSQFGLKTWILDQYPNKQVYALGEDLGSQGKLFPPIDDVSDEVIANSLAIILDTANAARIDDARWQLAAKKIKVDHHLEVEHFGDLEIVKETAGATCEILASLFQKDGRPLSSTAANYLYGGLIADTLQFSIASTTSDTLLAAAYLAQCHADIPRINRENFSKTLKEFQFETFIRSHYKLLDGHLAYIILHAQDYEQFGLTRNEAKEKVYALGNVDEFEVWALFIEQAESDKNEPLYQGSLRSKQTAINDIANAFNGGGHKLACGVKRLSPAMIEALLQQLLRRIKKG</sequence>
<accession>A0A6N8UAK7</accession>
<dbReference type="PANTHER" id="PTHR47618">
    <property type="entry name" value="BIFUNCTIONAL OLIGORIBONUCLEASE AND PAP PHOSPHATASE NRNA"/>
    <property type="match status" value="1"/>
</dbReference>
<organism evidence="3 4">
    <name type="scientific">Copranaerobaculum intestinale</name>
    <dbReference type="NCBI Taxonomy" id="2692629"/>
    <lineage>
        <taxon>Bacteria</taxon>
        <taxon>Bacillati</taxon>
        <taxon>Bacillota</taxon>
        <taxon>Erysipelotrichia</taxon>
        <taxon>Erysipelotrichales</taxon>
        <taxon>Erysipelotrichaceae</taxon>
        <taxon>Copranaerobaculum</taxon>
    </lineage>
</organism>
<dbReference type="SUPFAM" id="SSF64182">
    <property type="entry name" value="DHH phosphoesterases"/>
    <property type="match status" value="1"/>
</dbReference>